<dbReference type="InterPro" id="IPR048062">
    <property type="entry name" value="SE1832-like"/>
</dbReference>
<sequence>MTKQEIQDEIAALKLDYIQIQGDLDKLEAAGANVQNAEKQLARMEDQLRDLKKQLTESE</sequence>
<dbReference type="RefSeq" id="WP_204711359.1">
    <property type="nucleotide sequence ID" value="NZ_JBHSZV010000008.1"/>
</dbReference>
<feature type="coiled-coil region" evidence="1">
    <location>
        <begin position="10"/>
        <end position="54"/>
    </location>
</feature>
<protein>
    <submittedName>
        <fullName evidence="2">SE1832 family protein</fullName>
    </submittedName>
</protein>
<keyword evidence="1" id="KW-0175">Coiled coil</keyword>
<organism evidence="2 3">
    <name type="scientific">Halobacillus seohaensis</name>
    <dbReference type="NCBI Taxonomy" id="447421"/>
    <lineage>
        <taxon>Bacteria</taxon>
        <taxon>Bacillati</taxon>
        <taxon>Bacillota</taxon>
        <taxon>Bacilli</taxon>
        <taxon>Bacillales</taxon>
        <taxon>Bacillaceae</taxon>
        <taxon>Halobacillus</taxon>
    </lineage>
</organism>
<name>A0ABW2EIN6_9BACI</name>
<proteinExistence type="predicted"/>
<dbReference type="NCBIfam" id="NF040877">
    <property type="entry name" value="SE1832_fam"/>
    <property type="match status" value="1"/>
</dbReference>
<gene>
    <name evidence="2" type="ORF">ACFQIC_03050</name>
</gene>
<comment type="caution">
    <text evidence="2">The sequence shown here is derived from an EMBL/GenBank/DDBJ whole genome shotgun (WGS) entry which is preliminary data.</text>
</comment>
<accession>A0ABW2EIN6</accession>
<evidence type="ECO:0000313" key="3">
    <source>
        <dbReference type="Proteomes" id="UP001596410"/>
    </source>
</evidence>
<dbReference type="Proteomes" id="UP001596410">
    <property type="component" value="Unassembled WGS sequence"/>
</dbReference>
<evidence type="ECO:0000313" key="2">
    <source>
        <dbReference type="EMBL" id="MFC7060849.1"/>
    </source>
</evidence>
<reference evidence="3" key="1">
    <citation type="journal article" date="2019" name="Int. J. Syst. Evol. Microbiol.">
        <title>The Global Catalogue of Microorganisms (GCM) 10K type strain sequencing project: providing services to taxonomists for standard genome sequencing and annotation.</title>
        <authorList>
            <consortium name="The Broad Institute Genomics Platform"/>
            <consortium name="The Broad Institute Genome Sequencing Center for Infectious Disease"/>
            <person name="Wu L."/>
            <person name="Ma J."/>
        </authorList>
    </citation>
    <scope>NUCLEOTIDE SEQUENCE [LARGE SCALE GENOMIC DNA]</scope>
    <source>
        <strain evidence="3">CGMCC 4.1621</strain>
    </source>
</reference>
<evidence type="ECO:0000256" key="1">
    <source>
        <dbReference type="SAM" id="Coils"/>
    </source>
</evidence>
<keyword evidence="3" id="KW-1185">Reference proteome</keyword>
<dbReference type="EMBL" id="JBHSZV010000008">
    <property type="protein sequence ID" value="MFC7060849.1"/>
    <property type="molecule type" value="Genomic_DNA"/>
</dbReference>